<keyword evidence="3" id="KW-1185">Reference proteome</keyword>
<accession>A0A3N0DVT8</accession>
<dbReference type="RefSeq" id="WP_123234185.1">
    <property type="nucleotide sequence ID" value="NZ_RJSG01000002.1"/>
</dbReference>
<name>A0A3N0DVT8_9ACTN</name>
<feature type="domain" description="ARB-07466-like C-terminal" evidence="1">
    <location>
        <begin position="173"/>
        <end position="271"/>
    </location>
</feature>
<sequence>MTRGNHSLKPRGSKTRRLAVISAPLVTCAVVGVGVAISDGAISTVDLSSRYSAADVSAALGPRTNGVSRDSDRTSSIGAVVSAATLPQARGRRWTTTKVDLRTAPSRYAAVHSEVSALKRLSVTGLHRNGFSQVLVGRQAFWVTSKFLATKKPVVVAAMKVVGKPCPAHSSTENGLTPQAITVFRAVCNAFPQITSYGGYSPHGEHSSGKAIDIMTTDVTLGTQIAEFLRAHAAELNLFDVIWRRHIFTPERAGEGWRLMPSRGSANADHMNHVHVSVN</sequence>
<dbReference type="EMBL" id="RJSG01000002">
    <property type="protein sequence ID" value="RNL79681.1"/>
    <property type="molecule type" value="Genomic_DNA"/>
</dbReference>
<protein>
    <recommendedName>
        <fullName evidence="1">ARB-07466-like C-terminal domain-containing protein</fullName>
    </recommendedName>
</protein>
<dbReference type="Pfam" id="PF26571">
    <property type="entry name" value="VldE"/>
    <property type="match status" value="1"/>
</dbReference>
<evidence type="ECO:0000313" key="3">
    <source>
        <dbReference type="Proteomes" id="UP000277094"/>
    </source>
</evidence>
<dbReference type="Proteomes" id="UP000277094">
    <property type="component" value="Unassembled WGS sequence"/>
</dbReference>
<dbReference type="AlphaFoldDB" id="A0A3N0DVT8"/>
<dbReference type="InterPro" id="IPR058593">
    <property type="entry name" value="ARB_07466-like_C"/>
</dbReference>
<comment type="caution">
    <text evidence="2">The sequence shown here is derived from an EMBL/GenBank/DDBJ whole genome shotgun (WGS) entry which is preliminary data.</text>
</comment>
<reference evidence="2 3" key="1">
    <citation type="submission" date="2018-11" db="EMBL/GenBank/DDBJ databases">
        <authorList>
            <person name="Li F."/>
        </authorList>
    </citation>
    <scope>NUCLEOTIDE SEQUENCE [LARGE SCALE GENOMIC DNA]</scope>
    <source>
        <strain evidence="2 3">KIS18-7</strain>
    </source>
</reference>
<gene>
    <name evidence="2" type="ORF">EFL95_12010</name>
</gene>
<proteinExistence type="predicted"/>
<dbReference type="OrthoDB" id="2989771at2"/>
<organism evidence="2 3">
    <name type="scientific">Nocardioides marmorisolisilvae</name>
    <dbReference type="NCBI Taxonomy" id="1542737"/>
    <lineage>
        <taxon>Bacteria</taxon>
        <taxon>Bacillati</taxon>
        <taxon>Actinomycetota</taxon>
        <taxon>Actinomycetes</taxon>
        <taxon>Propionibacteriales</taxon>
        <taxon>Nocardioidaceae</taxon>
        <taxon>Nocardioides</taxon>
    </lineage>
</organism>
<evidence type="ECO:0000313" key="2">
    <source>
        <dbReference type="EMBL" id="RNL79681.1"/>
    </source>
</evidence>
<evidence type="ECO:0000259" key="1">
    <source>
        <dbReference type="Pfam" id="PF26571"/>
    </source>
</evidence>